<evidence type="ECO:0000313" key="2">
    <source>
        <dbReference type="Proteomes" id="UP001163223"/>
    </source>
</evidence>
<evidence type="ECO:0000313" key="1">
    <source>
        <dbReference type="EMBL" id="WAJ27960.1"/>
    </source>
</evidence>
<organism evidence="1 2">
    <name type="scientific">Antarcticirhabdus aurantiaca</name>
    <dbReference type="NCBI Taxonomy" id="2606717"/>
    <lineage>
        <taxon>Bacteria</taxon>
        <taxon>Pseudomonadati</taxon>
        <taxon>Pseudomonadota</taxon>
        <taxon>Alphaproteobacteria</taxon>
        <taxon>Hyphomicrobiales</taxon>
        <taxon>Aurantimonadaceae</taxon>
        <taxon>Antarcticirhabdus</taxon>
    </lineage>
</organism>
<dbReference type="Proteomes" id="UP001163223">
    <property type="component" value="Chromosome"/>
</dbReference>
<dbReference type="EMBL" id="CP113520">
    <property type="protein sequence ID" value="WAJ27960.1"/>
    <property type="molecule type" value="Genomic_DNA"/>
</dbReference>
<proteinExistence type="predicted"/>
<name>A0ACD4NM34_9HYPH</name>
<gene>
    <name evidence="1" type="ORF">OXU80_24510</name>
</gene>
<reference evidence="1" key="1">
    <citation type="submission" date="2022-11" db="EMBL/GenBank/DDBJ databases">
        <title>beta-Carotene-producing bacterium, Jeongeuplla avenae sp. nov., alleviates the salt stress of Arabidopsis seedlings.</title>
        <authorList>
            <person name="Jiang L."/>
            <person name="Lee J."/>
        </authorList>
    </citation>
    <scope>NUCLEOTIDE SEQUENCE</scope>
    <source>
        <strain evidence="1">DY_R2A_6</strain>
    </source>
</reference>
<protein>
    <submittedName>
        <fullName evidence="1">Sugar transferase</fullName>
    </submittedName>
</protein>
<keyword evidence="2" id="KW-1185">Reference proteome</keyword>
<keyword evidence="1" id="KW-0808">Transferase</keyword>
<sequence>MTALLGNGLDGLSSERSRPTRFFGPRGATGTGAAEIASRERSATRARRSARRRVHSRSTRRLAAGLALAAGDAAAFLASLIVLLPFGVSQALPPAALLVAAAAAIAMFWLARLYPGYRLHDHERLRRRALATLELGAAAGLAAWLLAADASKAGFLAAFLGLALGFQLAAQEIARALLHRAGLWGENAAIIGSAPEAKRLRTFLRRDWRYGLRPAREERCRVAVLATIPTPDELERLRRDFAEIILVGGVADMTSVGRPGEIGLTLAGRRGPAPAPLDRVLDLAIALPAAVLFLPVIALAALAIRLVDPGPVLYRQMREGLGGRPFPVLKLRTMYLDAEARLDDLLRSDPAARREWNTHFKLRQDPRILPYVGRFLRASSIDELPQLFNVIAGSMRIVGPRPFPGYHLAAMDAEFRARRCRMKPGITGLWQISGRSAVDVSLQQQFDDFYMEHRSFWFDLHIILNTVSAILRGRGAY</sequence>
<accession>A0ACD4NM34</accession>